<keyword evidence="3" id="KW-0677">Repeat</keyword>
<feature type="domain" description="Anaphase-promoting complex subunit 4-like WD40" evidence="6">
    <location>
        <begin position="268"/>
        <end position="328"/>
    </location>
</feature>
<keyword evidence="2 4" id="KW-0853">WD repeat</keyword>
<dbReference type="InterPro" id="IPR019775">
    <property type="entry name" value="WD40_repeat_CS"/>
</dbReference>
<dbReference type="InterPro" id="IPR001680">
    <property type="entry name" value="WD40_rpt"/>
</dbReference>
<accession>A0A0D6R4C8</accession>
<dbReference type="InterPro" id="IPR020472">
    <property type="entry name" value="WD40_PAC1"/>
</dbReference>
<name>A0A0D6R4C8_ARACU</name>
<evidence type="ECO:0000256" key="1">
    <source>
        <dbReference type="ARBA" id="ARBA00022553"/>
    </source>
</evidence>
<dbReference type="InterPro" id="IPR015943">
    <property type="entry name" value="WD40/YVTN_repeat-like_dom_sf"/>
</dbReference>
<feature type="region of interest" description="Disordered" evidence="5">
    <location>
        <begin position="33"/>
        <end position="53"/>
    </location>
</feature>
<dbReference type="Pfam" id="PF12894">
    <property type="entry name" value="ANAPC4_WD40"/>
    <property type="match status" value="1"/>
</dbReference>
<dbReference type="PROSITE" id="PS50082">
    <property type="entry name" value="WD_REPEATS_2"/>
    <property type="match status" value="3"/>
</dbReference>
<protein>
    <recommendedName>
        <fullName evidence="6">Anaphase-promoting complex subunit 4-like WD40 domain-containing protein</fullName>
    </recommendedName>
</protein>
<dbReference type="PROSITE" id="PS50294">
    <property type="entry name" value="WD_REPEATS_REGION"/>
    <property type="match status" value="2"/>
</dbReference>
<dbReference type="PRINTS" id="PR00320">
    <property type="entry name" value="GPROTEINBRPT"/>
</dbReference>
<evidence type="ECO:0000256" key="2">
    <source>
        <dbReference type="ARBA" id="ARBA00022574"/>
    </source>
</evidence>
<dbReference type="PANTHER" id="PTHR14091">
    <property type="entry name" value="PERIODIC TRYPTOPHAN PROTEIN 1"/>
    <property type="match status" value="1"/>
</dbReference>
<evidence type="ECO:0000256" key="4">
    <source>
        <dbReference type="PROSITE-ProRule" id="PRU00221"/>
    </source>
</evidence>
<dbReference type="GO" id="GO:0006364">
    <property type="term" value="P:rRNA processing"/>
    <property type="evidence" value="ECO:0007669"/>
    <property type="project" value="InterPro"/>
</dbReference>
<dbReference type="GO" id="GO:0005634">
    <property type="term" value="C:nucleus"/>
    <property type="evidence" value="ECO:0007669"/>
    <property type="project" value="TreeGrafter"/>
</dbReference>
<evidence type="ECO:0000313" key="7">
    <source>
        <dbReference type="EMBL" id="JAG98697.1"/>
    </source>
</evidence>
<feature type="repeat" description="WD" evidence="4">
    <location>
        <begin position="313"/>
        <end position="348"/>
    </location>
</feature>
<dbReference type="InterPro" id="IPR024977">
    <property type="entry name" value="Apc4-like_WD40_dom"/>
</dbReference>
<dbReference type="SMART" id="SM00320">
    <property type="entry name" value="WD40"/>
    <property type="match status" value="5"/>
</dbReference>
<feature type="compositionally biased region" description="Acidic residues" evidence="5">
    <location>
        <begin position="41"/>
        <end position="51"/>
    </location>
</feature>
<sequence length="505" mass="55132">MIATVCWIPKGVAKVVPDSVEPPSQEEIQELLKLNAPSGSDDSEDSEEENEGMVVETNKNIDEVAKALAAANAIGSKSAEFPREQNVDDIADGLKELDMDNYDDEDEGIDIFGTGSVGSCYYASNDMDPYIVDQDDDDEDEIEDMTIKPSDLIILSARNEDDVSHLEMWVYEEQTEDGGSNMYVHHDIILPAFPLSLAWLDCNLKGGDKGNFVAVGTMQLEIEIWDLDVLDAVEPAVVLGGPVKGDTNGNLTKLKKKKKKKNKEAITFKEGSHIDSVLGLAWNTEYRNVLASASADNSVKIWDIVAEKCEHTVRSHTDKVQAVAWNSNQATVLLSGSFDRSVVMTDMRAPTHPGIRWPVPADVESLAWDPHTDHSFVVSLEDGTVRGFDIRGTASAADDGSKPIFTLHAHDKAVCTISYNPAAPNLLATGSMDKMVKLWDMTNNQPLCIASINPKIGAVFSACFSRDSPFLLASGGSKGVLHVWDTLDNSEVARRFGAFRPQNQS</sequence>
<reference evidence="7" key="1">
    <citation type="submission" date="2015-03" db="EMBL/GenBank/DDBJ databases">
        <title>A transcriptome of Araucaria cunninghamii, an australian fine timber species.</title>
        <authorList>
            <person name="Jing Yi C.J.Y."/>
            <person name="Yin San L.Y.S."/>
            <person name="Abdul Karim S.S."/>
            <person name="Wan Azmi N.N."/>
            <person name="Hercus R.R."/>
            <person name="Croft L.L."/>
        </authorList>
    </citation>
    <scope>NUCLEOTIDE SEQUENCE</scope>
    <source>
        <strain evidence="7">MI0301</strain>
        <tissue evidence="7">Leaf</tissue>
    </source>
</reference>
<dbReference type="EMBL" id="GCKF01019626">
    <property type="protein sequence ID" value="JAG98697.1"/>
    <property type="molecule type" value="Transcribed_RNA"/>
</dbReference>
<organism evidence="7">
    <name type="scientific">Araucaria cunninghamii</name>
    <name type="common">Hoop pine</name>
    <name type="synonym">Moreton Bay pine</name>
    <dbReference type="NCBI Taxonomy" id="56994"/>
    <lineage>
        <taxon>Eukaryota</taxon>
        <taxon>Viridiplantae</taxon>
        <taxon>Streptophyta</taxon>
        <taxon>Embryophyta</taxon>
        <taxon>Tracheophyta</taxon>
        <taxon>Spermatophyta</taxon>
        <taxon>Pinopsida</taxon>
        <taxon>Pinidae</taxon>
        <taxon>Conifers II</taxon>
        <taxon>Araucariales</taxon>
        <taxon>Araucariaceae</taxon>
        <taxon>Araucaria</taxon>
    </lineage>
</organism>
<dbReference type="Gene3D" id="2.130.10.10">
    <property type="entry name" value="YVTN repeat-like/Quinoprotein amine dehydrogenase"/>
    <property type="match status" value="2"/>
</dbReference>
<dbReference type="InterPro" id="IPR036322">
    <property type="entry name" value="WD40_repeat_dom_sf"/>
</dbReference>
<evidence type="ECO:0000259" key="6">
    <source>
        <dbReference type="Pfam" id="PF12894"/>
    </source>
</evidence>
<dbReference type="AlphaFoldDB" id="A0A0D6R4C8"/>
<evidence type="ECO:0000256" key="5">
    <source>
        <dbReference type="SAM" id="MobiDB-lite"/>
    </source>
</evidence>
<dbReference type="PROSITE" id="PS00678">
    <property type="entry name" value="WD_REPEATS_1"/>
    <property type="match status" value="2"/>
</dbReference>
<proteinExistence type="predicted"/>
<dbReference type="InterPro" id="IPR044285">
    <property type="entry name" value="PWP1"/>
</dbReference>
<dbReference type="Pfam" id="PF00400">
    <property type="entry name" value="WD40"/>
    <property type="match status" value="2"/>
</dbReference>
<dbReference type="SUPFAM" id="SSF50978">
    <property type="entry name" value="WD40 repeat-like"/>
    <property type="match status" value="1"/>
</dbReference>
<dbReference type="FunFam" id="2.130.10.10:FF:000485">
    <property type="entry name" value="Putative WD repeat-containing protein C17D11.16"/>
    <property type="match status" value="1"/>
</dbReference>
<dbReference type="PANTHER" id="PTHR14091:SF0">
    <property type="entry name" value="PERIODIC TRYPTOPHAN PROTEIN 1 HOMOLOG"/>
    <property type="match status" value="1"/>
</dbReference>
<dbReference type="FunFam" id="2.130.10.10:FF:000714">
    <property type="entry name" value="Transducin/WD40 repeat-like superfamily protein"/>
    <property type="match status" value="1"/>
</dbReference>
<keyword evidence="1" id="KW-0597">Phosphoprotein</keyword>
<feature type="repeat" description="WD" evidence="4">
    <location>
        <begin position="270"/>
        <end position="312"/>
    </location>
</feature>
<feature type="repeat" description="WD" evidence="4">
    <location>
        <begin position="407"/>
        <end position="449"/>
    </location>
</feature>
<evidence type="ECO:0000256" key="3">
    <source>
        <dbReference type="ARBA" id="ARBA00022737"/>
    </source>
</evidence>